<dbReference type="PANTHER" id="PTHR30328:SF54">
    <property type="entry name" value="HTH-TYPE TRANSCRIPTIONAL REPRESSOR SCO4008"/>
    <property type="match status" value="1"/>
</dbReference>
<dbReference type="SUPFAM" id="SSF48498">
    <property type="entry name" value="Tetracyclin repressor-like, C-terminal domain"/>
    <property type="match status" value="1"/>
</dbReference>
<dbReference type="RefSeq" id="WP_212322338.1">
    <property type="nucleotide sequence ID" value="NZ_AP024463.1"/>
</dbReference>
<sequence length="194" mass="21929">MAWDTEATKRRILEAATSEFAAHGPDGTTIERIAKAAGVNKERVYNYFGGKRELFSRVLREELAKVAQALPVESFAKEDIGDYAGQVYDYHLEHPELGRLLRWEGLIFDAEEVPDEEQRREHYSYKTAAVLDGQRGKVITGDFDADHIVFLVLSLASWWSSVPQVARMLTGPATEAEHARRRESVVRAARRLAL</sequence>
<name>A0ABX7Y468_9ACTN</name>
<dbReference type="EMBL" id="CP072384">
    <property type="protein sequence ID" value="QUC07669.1"/>
    <property type="molecule type" value="Genomic_DNA"/>
</dbReference>
<dbReference type="Pfam" id="PF17926">
    <property type="entry name" value="TetR_C_21"/>
    <property type="match status" value="1"/>
</dbReference>
<keyword evidence="1 2" id="KW-0238">DNA-binding</keyword>
<dbReference type="InterPro" id="IPR050109">
    <property type="entry name" value="HTH-type_TetR-like_transc_reg"/>
</dbReference>
<evidence type="ECO:0000256" key="2">
    <source>
        <dbReference type="PROSITE-ProRule" id="PRU00335"/>
    </source>
</evidence>
<dbReference type="Gene3D" id="1.10.357.10">
    <property type="entry name" value="Tetracycline Repressor, domain 2"/>
    <property type="match status" value="1"/>
</dbReference>
<proteinExistence type="predicted"/>
<feature type="DNA-binding region" description="H-T-H motif" evidence="2">
    <location>
        <begin position="29"/>
        <end position="48"/>
    </location>
</feature>
<keyword evidence="5" id="KW-1185">Reference proteome</keyword>
<evidence type="ECO:0000313" key="4">
    <source>
        <dbReference type="EMBL" id="QUC07669.1"/>
    </source>
</evidence>
<organism evidence="4 5">
    <name type="scientific">Arachnia rubra</name>
    <dbReference type="NCBI Taxonomy" id="1547448"/>
    <lineage>
        <taxon>Bacteria</taxon>
        <taxon>Bacillati</taxon>
        <taxon>Actinomycetota</taxon>
        <taxon>Actinomycetes</taxon>
        <taxon>Propionibacteriales</taxon>
        <taxon>Propionibacteriaceae</taxon>
        <taxon>Arachnia</taxon>
    </lineage>
</organism>
<dbReference type="InterPro" id="IPR001647">
    <property type="entry name" value="HTH_TetR"/>
</dbReference>
<protein>
    <submittedName>
        <fullName evidence="4">TetR family transcriptional regulator</fullName>
    </submittedName>
</protein>
<dbReference type="Pfam" id="PF00440">
    <property type="entry name" value="TetR_N"/>
    <property type="match status" value="1"/>
</dbReference>
<feature type="domain" description="HTH tetR-type" evidence="3">
    <location>
        <begin position="6"/>
        <end position="66"/>
    </location>
</feature>
<accession>A0ABX7Y468</accession>
<dbReference type="PANTHER" id="PTHR30328">
    <property type="entry name" value="TRANSCRIPTIONAL REPRESSOR"/>
    <property type="match status" value="1"/>
</dbReference>
<dbReference type="InterPro" id="IPR009057">
    <property type="entry name" value="Homeodomain-like_sf"/>
</dbReference>
<evidence type="ECO:0000256" key="1">
    <source>
        <dbReference type="ARBA" id="ARBA00023125"/>
    </source>
</evidence>
<dbReference type="PRINTS" id="PR00455">
    <property type="entry name" value="HTHTETR"/>
</dbReference>
<dbReference type="Proteomes" id="UP000678513">
    <property type="component" value="Chromosome"/>
</dbReference>
<reference evidence="4 5" key="1">
    <citation type="submission" date="2021-03" db="EMBL/GenBank/DDBJ databases">
        <title>Human Oral Microbial Genomes.</title>
        <authorList>
            <person name="Johnston C.D."/>
            <person name="Chen T."/>
            <person name="Dewhirst F.E."/>
        </authorList>
    </citation>
    <scope>NUCLEOTIDE SEQUENCE [LARGE SCALE GENOMIC DNA]</scope>
    <source>
        <strain evidence="4 5">DSMZ 100122</strain>
    </source>
</reference>
<evidence type="ECO:0000259" key="3">
    <source>
        <dbReference type="PROSITE" id="PS50977"/>
    </source>
</evidence>
<dbReference type="InterPro" id="IPR041467">
    <property type="entry name" value="Sco4008_C"/>
</dbReference>
<dbReference type="InterPro" id="IPR036271">
    <property type="entry name" value="Tet_transcr_reg_TetR-rel_C_sf"/>
</dbReference>
<gene>
    <name evidence="4" type="ORF">J5A65_12150</name>
</gene>
<evidence type="ECO:0000313" key="5">
    <source>
        <dbReference type="Proteomes" id="UP000678513"/>
    </source>
</evidence>
<dbReference type="PROSITE" id="PS50977">
    <property type="entry name" value="HTH_TETR_2"/>
    <property type="match status" value="1"/>
</dbReference>
<dbReference type="SUPFAM" id="SSF46689">
    <property type="entry name" value="Homeodomain-like"/>
    <property type="match status" value="1"/>
</dbReference>